<dbReference type="Pfam" id="PF00498">
    <property type="entry name" value="FHA"/>
    <property type="match status" value="1"/>
</dbReference>
<evidence type="ECO:0000313" key="3">
    <source>
        <dbReference type="Proteomes" id="UP000064967"/>
    </source>
</evidence>
<gene>
    <name evidence="2" type="ORF">AKJ09_08599</name>
</gene>
<dbReference type="KEGG" id="llu:AKJ09_08599"/>
<keyword evidence="3" id="KW-1185">Reference proteome</keyword>
<dbReference type="PATRIC" id="fig|1391654.3.peg.8713"/>
<dbReference type="CDD" id="cd00060">
    <property type="entry name" value="FHA"/>
    <property type="match status" value="2"/>
</dbReference>
<feature type="domain" description="FHA" evidence="1">
    <location>
        <begin position="392"/>
        <end position="446"/>
    </location>
</feature>
<dbReference type="SUPFAM" id="SSF49879">
    <property type="entry name" value="SMAD/FHA domain"/>
    <property type="match status" value="2"/>
</dbReference>
<sequence length="458" mass="49503">MALLCAWAANGPNDKEGQELLAEAFRLDPGSALAQLAFERMEGVAGVAAKDPAPLDAAVAYWTTDEVAKLEKQIARPNFMRAQVGFNNNVKFNGMVFHIQTEDSGLDRPHIITHLFADGGRIIKSHKRSYANEVSRPDVAMYVRTLMKGQHMEMAILLREGKFDEVIAGRAMGGMHTLEEPPRLELQKLATKKETRVEASNPTPAPMPKVVPPAKAEPVAAAAAPAASSMLSKLVGKPEEKAPQKAPFRLGVQRSLAGGPAFYEPRGDAAILGSAGAIALVGEKFCHPREAQIRAVNGRIWLHDLEHGNGVFLRIRTPVELEIGDEFMVGDQLLMLERNPDSNDGPGPGPTYFYSSPKWTSSFRIVQIFEGGAKGACVVARGNTMQIGSAIGDFVFTADPLVDDQHCLVEEQAGSILLSDLGSRTGVFVRIKGEQELVNGDEIIVGRTRLVLEVANPS</sequence>
<dbReference type="InterPro" id="IPR000253">
    <property type="entry name" value="FHA_dom"/>
</dbReference>
<dbReference type="Proteomes" id="UP000064967">
    <property type="component" value="Chromosome"/>
</dbReference>
<dbReference type="EMBL" id="CP012333">
    <property type="protein sequence ID" value="AKV01936.1"/>
    <property type="molecule type" value="Genomic_DNA"/>
</dbReference>
<organism evidence="2 3">
    <name type="scientific">Labilithrix luteola</name>
    <dbReference type="NCBI Taxonomy" id="1391654"/>
    <lineage>
        <taxon>Bacteria</taxon>
        <taxon>Pseudomonadati</taxon>
        <taxon>Myxococcota</taxon>
        <taxon>Polyangia</taxon>
        <taxon>Polyangiales</taxon>
        <taxon>Labilitrichaceae</taxon>
        <taxon>Labilithrix</taxon>
    </lineage>
</organism>
<proteinExistence type="predicted"/>
<dbReference type="Gene3D" id="2.60.200.20">
    <property type="match status" value="1"/>
</dbReference>
<protein>
    <recommendedName>
        <fullName evidence="1">FHA domain-containing protein</fullName>
    </recommendedName>
</protein>
<name>A0A0K1Q7Z1_9BACT</name>
<dbReference type="InterPro" id="IPR008984">
    <property type="entry name" value="SMAD_FHA_dom_sf"/>
</dbReference>
<accession>A0A0K1Q7Z1</accession>
<evidence type="ECO:0000259" key="1">
    <source>
        <dbReference type="Pfam" id="PF00498"/>
    </source>
</evidence>
<reference evidence="2 3" key="1">
    <citation type="submission" date="2015-08" db="EMBL/GenBank/DDBJ databases">
        <authorList>
            <person name="Babu N.S."/>
            <person name="Beckwith C.J."/>
            <person name="Beseler K.G."/>
            <person name="Brison A."/>
            <person name="Carone J.V."/>
            <person name="Caskin T.P."/>
            <person name="Diamond M."/>
            <person name="Durham M.E."/>
            <person name="Foxe J.M."/>
            <person name="Go M."/>
            <person name="Henderson B.A."/>
            <person name="Jones I.B."/>
            <person name="McGettigan J.A."/>
            <person name="Micheletti S.J."/>
            <person name="Nasrallah M.E."/>
            <person name="Ortiz D."/>
            <person name="Piller C.R."/>
            <person name="Privatt S.R."/>
            <person name="Schneider S.L."/>
            <person name="Sharp S."/>
            <person name="Smith T.C."/>
            <person name="Stanton J.D."/>
            <person name="Ullery H.E."/>
            <person name="Wilson R.J."/>
            <person name="Serrano M.G."/>
            <person name="Buck G."/>
            <person name="Lee V."/>
            <person name="Wang Y."/>
            <person name="Carvalho R."/>
            <person name="Voegtly L."/>
            <person name="Shi R."/>
            <person name="Duckworth R."/>
            <person name="Johnson A."/>
            <person name="Loviza R."/>
            <person name="Walstead R."/>
            <person name="Shah Z."/>
            <person name="Kiflezghi M."/>
            <person name="Wade K."/>
            <person name="Ball S.L."/>
            <person name="Bradley K.W."/>
            <person name="Asai D.J."/>
            <person name="Bowman C.A."/>
            <person name="Russell D.A."/>
            <person name="Pope W.H."/>
            <person name="Jacobs-Sera D."/>
            <person name="Hendrix R.W."/>
            <person name="Hatfull G.F."/>
        </authorList>
    </citation>
    <scope>NUCLEOTIDE SEQUENCE [LARGE SCALE GENOMIC DNA]</scope>
    <source>
        <strain evidence="2 3">DSM 27648</strain>
    </source>
</reference>
<dbReference type="AlphaFoldDB" id="A0A0K1Q7Z1"/>
<evidence type="ECO:0000313" key="2">
    <source>
        <dbReference type="EMBL" id="AKV01936.1"/>
    </source>
</evidence>
<dbReference type="STRING" id="1391654.AKJ09_08599"/>